<dbReference type="PANTHER" id="PTHR33217">
    <property type="entry name" value="TRANSPOSASE FOR INSERTION SEQUENCE ELEMENT IS1081"/>
    <property type="match status" value="1"/>
</dbReference>
<dbReference type="GO" id="GO:0003677">
    <property type="term" value="F:DNA binding"/>
    <property type="evidence" value="ECO:0007669"/>
    <property type="project" value="UniProtKB-UniRule"/>
</dbReference>
<feature type="non-terminal residue" evidence="8">
    <location>
        <position position="262"/>
    </location>
</feature>
<dbReference type="GO" id="GO:0004803">
    <property type="term" value="F:transposase activity"/>
    <property type="evidence" value="ECO:0007669"/>
    <property type="project" value="UniProtKB-UniRule"/>
</dbReference>
<evidence type="ECO:0000256" key="6">
    <source>
        <dbReference type="RuleBase" id="RU365089"/>
    </source>
</evidence>
<dbReference type="PROSITE" id="PS01007">
    <property type="entry name" value="TRANSPOSASE_MUTATOR"/>
    <property type="match status" value="1"/>
</dbReference>
<evidence type="ECO:0000313" key="8">
    <source>
        <dbReference type="EMBL" id="MBZ0157381.1"/>
    </source>
</evidence>
<dbReference type="Pfam" id="PF00872">
    <property type="entry name" value="Transposase_mut"/>
    <property type="match status" value="1"/>
</dbReference>
<feature type="compositionally biased region" description="Polar residues" evidence="7">
    <location>
        <begin position="59"/>
        <end position="68"/>
    </location>
</feature>
<comment type="caution">
    <text evidence="8">The sequence shown here is derived from an EMBL/GenBank/DDBJ whole genome shotgun (WGS) entry which is preliminary data.</text>
</comment>
<gene>
    <name evidence="8" type="ORF">K8I29_14380</name>
</gene>
<keyword evidence="3 6" id="KW-0815">Transposition</keyword>
<evidence type="ECO:0000256" key="4">
    <source>
        <dbReference type="ARBA" id="ARBA00023125"/>
    </source>
</evidence>
<evidence type="ECO:0000256" key="1">
    <source>
        <dbReference type="ARBA" id="ARBA00002190"/>
    </source>
</evidence>
<reference evidence="8" key="2">
    <citation type="submission" date="2021-08" db="EMBL/GenBank/DDBJ databases">
        <authorList>
            <person name="Dalcin Martins P."/>
        </authorList>
    </citation>
    <scope>NUCLEOTIDE SEQUENCE</scope>
    <source>
        <strain evidence="8">MAG_39</strain>
    </source>
</reference>
<reference evidence="8" key="1">
    <citation type="journal article" date="2021" name="bioRxiv">
        <title>Unraveling nitrogen, sulfur and carbon metabolic pathways and microbial community transcriptional responses to substrate deprivation and toxicity stresses in a bioreactor mimicking anoxic brackish coastal sediment conditions.</title>
        <authorList>
            <person name="Martins P.D."/>
            <person name="Echeveste M.J."/>
            <person name="Arshad A."/>
            <person name="Kurth J."/>
            <person name="Ouboter H."/>
            <person name="Jetten M.S.M."/>
            <person name="Welte C.U."/>
        </authorList>
    </citation>
    <scope>NUCLEOTIDE SEQUENCE</scope>
    <source>
        <strain evidence="8">MAG_39</strain>
    </source>
</reference>
<evidence type="ECO:0000256" key="2">
    <source>
        <dbReference type="ARBA" id="ARBA00010961"/>
    </source>
</evidence>
<evidence type="ECO:0000256" key="3">
    <source>
        <dbReference type="ARBA" id="ARBA00022578"/>
    </source>
</evidence>
<keyword evidence="4 6" id="KW-0238">DNA-binding</keyword>
<evidence type="ECO:0000256" key="5">
    <source>
        <dbReference type="ARBA" id="ARBA00023172"/>
    </source>
</evidence>
<feature type="region of interest" description="Disordered" evidence="7">
    <location>
        <begin position="48"/>
        <end position="77"/>
    </location>
</feature>
<dbReference type="InterPro" id="IPR001207">
    <property type="entry name" value="Transposase_mutator"/>
</dbReference>
<keyword evidence="6" id="KW-0814">Transposable element</keyword>
<dbReference type="Proteomes" id="UP000705867">
    <property type="component" value="Unassembled WGS sequence"/>
</dbReference>
<dbReference type="GO" id="GO:0006313">
    <property type="term" value="P:DNA transposition"/>
    <property type="evidence" value="ECO:0007669"/>
    <property type="project" value="UniProtKB-UniRule"/>
</dbReference>
<sequence>MKIRPELIEELVKDYQKPEDILGEGGLLKQLTKAVLERCLQGELTHHLGYKKNDPEGRNSGNSRNGSYEKTVIGEQGEMPVKIPRDRQGTFEPVLVPKGVTRFSGFDDTIISLYARGLTTRDIQSHLQEMYGVEVSPTLISTVTDEVEEEVKAWQSRPLESLYPIVYLDAIRVKVRTNNQVINKAVYLAIGITMEGVKEVLGMWSADIEGAKFWLQILTELKNRGVQDMFIICVDGLKGLPEAIEAVYPQAQVQLCMVHMVR</sequence>
<proteinExistence type="inferred from homology"/>
<dbReference type="NCBIfam" id="NF033543">
    <property type="entry name" value="transpos_IS256"/>
    <property type="match status" value="1"/>
</dbReference>
<dbReference type="EMBL" id="JAIOIV010000113">
    <property type="protein sequence ID" value="MBZ0157381.1"/>
    <property type="molecule type" value="Genomic_DNA"/>
</dbReference>
<evidence type="ECO:0000313" key="9">
    <source>
        <dbReference type="Proteomes" id="UP000705867"/>
    </source>
</evidence>
<dbReference type="PANTHER" id="PTHR33217:SF5">
    <property type="entry name" value="MUTATOR FAMILY TRANSPOSASE"/>
    <property type="match status" value="1"/>
</dbReference>
<dbReference type="AlphaFoldDB" id="A0A953LXW1"/>
<comment type="function">
    <text evidence="1 6">Required for the transposition of the insertion element.</text>
</comment>
<keyword evidence="5 6" id="KW-0233">DNA recombination</keyword>
<evidence type="ECO:0000256" key="7">
    <source>
        <dbReference type="SAM" id="MobiDB-lite"/>
    </source>
</evidence>
<accession>A0A953LXW1</accession>
<comment type="similarity">
    <text evidence="2 6">Belongs to the transposase mutator family.</text>
</comment>
<organism evidence="8 9">
    <name type="scientific">Candidatus Nitrobium versatile</name>
    <dbReference type="NCBI Taxonomy" id="2884831"/>
    <lineage>
        <taxon>Bacteria</taxon>
        <taxon>Pseudomonadati</taxon>
        <taxon>Nitrospirota</taxon>
        <taxon>Nitrospiria</taxon>
        <taxon>Nitrospirales</taxon>
        <taxon>Nitrospiraceae</taxon>
        <taxon>Candidatus Nitrobium</taxon>
    </lineage>
</organism>
<protein>
    <recommendedName>
        <fullName evidence="6">Mutator family transposase</fullName>
    </recommendedName>
</protein>
<name>A0A953LXW1_9BACT</name>